<dbReference type="Pfam" id="PF19803">
    <property type="entry name" value="DUF6286"/>
    <property type="match status" value="1"/>
</dbReference>
<keyword evidence="1" id="KW-0812">Transmembrane</keyword>
<dbReference type="InterPro" id="IPR046253">
    <property type="entry name" value="DUF6286"/>
</dbReference>
<feature type="domain" description="DUF6286" evidence="2">
    <location>
        <begin position="67"/>
        <end position="174"/>
    </location>
</feature>
<protein>
    <submittedName>
        <fullName evidence="3">DUF6286 domain-containing protein</fullName>
    </submittedName>
</protein>
<accession>A0ABV3XFE1</accession>
<organism evidence="3 4">
    <name type="scientific">Geodermatophilus maliterrae</name>
    <dbReference type="NCBI Taxonomy" id="3162531"/>
    <lineage>
        <taxon>Bacteria</taxon>
        <taxon>Bacillati</taxon>
        <taxon>Actinomycetota</taxon>
        <taxon>Actinomycetes</taxon>
        <taxon>Geodermatophilales</taxon>
        <taxon>Geodermatophilaceae</taxon>
        <taxon>Geodermatophilus</taxon>
    </lineage>
</organism>
<dbReference type="RefSeq" id="WP_369206959.1">
    <property type="nucleotide sequence ID" value="NZ_JBFNXQ010000036.1"/>
</dbReference>
<comment type="caution">
    <text evidence="3">The sequence shown here is derived from an EMBL/GenBank/DDBJ whole genome shotgun (WGS) entry which is preliminary data.</text>
</comment>
<name>A0ABV3XFE1_9ACTN</name>
<keyword evidence="4" id="KW-1185">Reference proteome</keyword>
<evidence type="ECO:0000256" key="1">
    <source>
        <dbReference type="SAM" id="Phobius"/>
    </source>
</evidence>
<gene>
    <name evidence="3" type="ORF">ABQ292_12995</name>
</gene>
<feature type="transmembrane region" description="Helical" evidence="1">
    <location>
        <begin position="52"/>
        <end position="75"/>
    </location>
</feature>
<reference evidence="3 4" key="1">
    <citation type="submission" date="2024-06" db="EMBL/GenBank/DDBJ databases">
        <title>Draft genome sequence of Geodermatophilus badlandi, a novel member of the Geodermatophilaceae isolated from badland sedimentary rocks in the Red desert, Wyoming, USA.</title>
        <authorList>
            <person name="Ben Tekaya S."/>
            <person name="Nouioui I."/>
            <person name="Flores G.M."/>
            <person name="Shaal M.N."/>
            <person name="Bredoire F."/>
            <person name="Basile F."/>
            <person name="Van Diepen L."/>
            <person name="Ward N.L."/>
        </authorList>
    </citation>
    <scope>NUCLEOTIDE SEQUENCE [LARGE SCALE GENOMIC DNA]</scope>
    <source>
        <strain evidence="3 4">WL48A</strain>
    </source>
</reference>
<keyword evidence="1" id="KW-0472">Membrane</keyword>
<evidence type="ECO:0000313" key="3">
    <source>
        <dbReference type="EMBL" id="MEX5719280.1"/>
    </source>
</evidence>
<proteinExistence type="predicted"/>
<dbReference type="EMBL" id="JBFNXQ010000036">
    <property type="protein sequence ID" value="MEX5719280.1"/>
    <property type="molecule type" value="Genomic_DNA"/>
</dbReference>
<keyword evidence="1" id="KW-1133">Transmembrane helix</keyword>
<dbReference type="Proteomes" id="UP001560045">
    <property type="component" value="Unassembled WGS sequence"/>
</dbReference>
<feature type="transmembrane region" description="Helical" evidence="1">
    <location>
        <begin position="7"/>
        <end position="32"/>
    </location>
</feature>
<evidence type="ECO:0000313" key="4">
    <source>
        <dbReference type="Proteomes" id="UP001560045"/>
    </source>
</evidence>
<evidence type="ECO:0000259" key="2">
    <source>
        <dbReference type="Pfam" id="PF19803"/>
    </source>
</evidence>
<sequence>MRTFDRVLAVLLAVAGSLFGVLVVVEVVVAALERPAVVLPHGPVAGWLRENPWSAGIVIAIAVGLLVLGLALLLAELKRRRRTELVLVSSDPAVTTTLSTRSLARVLERAATATPGVERAEARARARRARLSVHVPVRDPAEVARIGREAQDNATAALESLHLRAAPRLRVRTRQEAR</sequence>